<proteinExistence type="predicted"/>
<dbReference type="EMBL" id="JACBZI010000001">
    <property type="protein sequence ID" value="NYI08709.1"/>
    <property type="molecule type" value="Genomic_DNA"/>
</dbReference>
<keyword evidence="4" id="KW-1185">Reference proteome</keyword>
<evidence type="ECO:0000313" key="3">
    <source>
        <dbReference type="EMBL" id="NYI08709.1"/>
    </source>
</evidence>
<accession>A0A7Z0C351</accession>
<feature type="region of interest" description="Disordered" evidence="1">
    <location>
        <begin position="14"/>
        <end position="36"/>
    </location>
</feature>
<dbReference type="GO" id="GO:0004062">
    <property type="term" value="F:aryl sulfotransferase activity"/>
    <property type="evidence" value="ECO:0007669"/>
    <property type="project" value="InterPro"/>
</dbReference>
<comment type="caution">
    <text evidence="3">The sequence shown here is derived from an EMBL/GenBank/DDBJ whole genome shotgun (WGS) entry which is preliminary data.</text>
</comment>
<organism evidence="3 4">
    <name type="scientific">Nocardioides marinus</name>
    <dbReference type="NCBI Taxonomy" id="374514"/>
    <lineage>
        <taxon>Bacteria</taxon>
        <taxon>Bacillati</taxon>
        <taxon>Actinomycetota</taxon>
        <taxon>Actinomycetes</taxon>
        <taxon>Propionibacteriales</taxon>
        <taxon>Nocardioidaceae</taxon>
        <taxon>Nocardioides</taxon>
    </lineage>
</organism>
<feature type="chain" id="PRO_5030705133" description="Arylsulfotransferase (ASST)" evidence="2">
    <location>
        <begin position="20"/>
        <end position="693"/>
    </location>
</feature>
<evidence type="ECO:0000256" key="2">
    <source>
        <dbReference type="SAM" id="SignalP"/>
    </source>
</evidence>
<keyword evidence="2" id="KW-0732">Signal</keyword>
<dbReference type="Pfam" id="PF05935">
    <property type="entry name" value="Arylsulfotrans"/>
    <property type="match status" value="1"/>
</dbReference>
<reference evidence="3 4" key="1">
    <citation type="submission" date="2020-07" db="EMBL/GenBank/DDBJ databases">
        <title>Sequencing the genomes of 1000 actinobacteria strains.</title>
        <authorList>
            <person name="Klenk H.-P."/>
        </authorList>
    </citation>
    <scope>NUCLEOTIDE SEQUENCE [LARGE SCALE GENOMIC DNA]</scope>
    <source>
        <strain evidence="3 4">DSM 18248</strain>
    </source>
</reference>
<dbReference type="PANTHER" id="PTHR35340:SF5">
    <property type="entry name" value="ASST-DOMAIN-CONTAINING PROTEIN"/>
    <property type="match status" value="1"/>
</dbReference>
<name>A0A7Z0C351_9ACTN</name>
<dbReference type="RefSeq" id="WP_179529786.1">
    <property type="nucleotide sequence ID" value="NZ_BAAAPP010000002.1"/>
</dbReference>
<gene>
    <name evidence="3" type="ORF">BKA05_000224</name>
</gene>
<dbReference type="InterPro" id="IPR053143">
    <property type="entry name" value="Arylsulfate_ST"/>
</dbReference>
<evidence type="ECO:0000256" key="1">
    <source>
        <dbReference type="SAM" id="MobiDB-lite"/>
    </source>
</evidence>
<dbReference type="AlphaFoldDB" id="A0A7Z0C351"/>
<dbReference type="Proteomes" id="UP000537326">
    <property type="component" value="Unassembled WGS sequence"/>
</dbReference>
<feature type="signal peptide" evidence="2">
    <location>
        <begin position="1"/>
        <end position="19"/>
    </location>
</feature>
<dbReference type="InterPro" id="IPR010262">
    <property type="entry name" value="Arylsulfotransferase_bact"/>
</dbReference>
<sequence length="693" mass="73224">MAGLVLALVGLPSAAPASADDPEPAPTHSLSVSGPGVSSYPAFDPAVTRYAATTTEESDGTLEVTATTTDPDGVVLVDGAPVTGPTTVEDLAEGEEVSVLIEDKGGTRAYSVIYLPADFPTLEVTVPAAEGSAVADGAVLLTLSRWVAPGSQFEAAIDSHGVPLWVDVPEFGSSMDFKPLPDGGYSIFRRPSNDLDASATALRLDASLEVVESHTTVGLEHTDAHDIVWNDDGSVYISAYEPDPESGLVDAIVQHVAPDGTVLWEWNSADHDLVDETVWTNDTDYAHLNSIQVMEDGDILLSFRHLSAVLKVARTAHDGFASGDIVWRLGGRRSDFTFPDDPDGTGPCAQHTAYEQPDGTILIFDNGSWEGSTPLCVDQADPLGPVVDRRFSRVLGLSLDEDTMEASVVENHQVDGRFAVFAGSAERLPGGTTLVGWASSTAATASELGADGEVLWEVRNVASAGGPPYFTYRAAYADFPDAIAPTIDAAPETSAPLRLGARVEMLHRCADRGGSSLLSCEATAPPSTLQPGEQSVDVVAVDGAGNRSERSIAYEVADSRADLWLGGGTGRDVVGGSLGPQTATSRTDGRRTRVAFHVDHDAAIADRVTLGATLRGDTDAFRLLWKAGGKDVGRQVRRGTYRPRVRADEVDDLRLVVVPRRSAGRRDVVRVVLEARAALGSGGRDRVRLRARG</sequence>
<dbReference type="PANTHER" id="PTHR35340">
    <property type="entry name" value="PQQ ENZYME REPEAT PROTEIN-RELATED"/>
    <property type="match status" value="1"/>
</dbReference>
<evidence type="ECO:0008006" key="5">
    <source>
        <dbReference type="Google" id="ProtNLM"/>
    </source>
</evidence>
<evidence type="ECO:0000313" key="4">
    <source>
        <dbReference type="Proteomes" id="UP000537326"/>
    </source>
</evidence>
<protein>
    <recommendedName>
        <fullName evidence="5">Arylsulfotransferase (ASST)</fullName>
    </recommendedName>
</protein>